<dbReference type="Proteomes" id="UP000254461">
    <property type="component" value="Unassembled WGS sequence"/>
</dbReference>
<reference evidence="7 8" key="1">
    <citation type="submission" date="2018-06" db="EMBL/GenBank/DDBJ databases">
        <authorList>
            <consortium name="Pathogen Informatics"/>
            <person name="Doyle S."/>
        </authorList>
    </citation>
    <scope>NUCLEOTIDE SEQUENCE [LARGE SCALE GENOMIC DNA]</scope>
    <source>
        <strain evidence="7 8">NCTC12092</strain>
    </source>
</reference>
<feature type="domain" description="Pyridoxamine kinase/Phosphomethylpyrimidine kinase" evidence="6">
    <location>
        <begin position="80"/>
        <end position="256"/>
    </location>
</feature>
<dbReference type="InterPro" id="IPR013749">
    <property type="entry name" value="PM/HMP-P_kinase-1"/>
</dbReference>
<accession>A0A380JPF8</accession>
<keyword evidence="5" id="KW-0067">ATP-binding</keyword>
<proteinExistence type="predicted"/>
<gene>
    <name evidence="7" type="ORF">NCTC12092_00952</name>
</gene>
<dbReference type="NCBIfam" id="NF005491">
    <property type="entry name" value="PRK07105.1"/>
    <property type="match status" value="1"/>
</dbReference>
<dbReference type="EMBL" id="UHFF01000002">
    <property type="protein sequence ID" value="SUN46295.1"/>
    <property type="molecule type" value="Genomic_DNA"/>
</dbReference>
<dbReference type="Pfam" id="PF08543">
    <property type="entry name" value="Phos_pyr_kin"/>
    <property type="match status" value="1"/>
</dbReference>
<evidence type="ECO:0000259" key="6">
    <source>
        <dbReference type="Pfam" id="PF08543"/>
    </source>
</evidence>
<evidence type="ECO:0000256" key="5">
    <source>
        <dbReference type="ARBA" id="ARBA00022840"/>
    </source>
</evidence>
<organism evidence="7 8">
    <name type="scientific">Streptococcus equi subsp. equi</name>
    <dbReference type="NCBI Taxonomy" id="148942"/>
    <lineage>
        <taxon>Bacteria</taxon>
        <taxon>Bacillati</taxon>
        <taxon>Bacillota</taxon>
        <taxon>Bacilli</taxon>
        <taxon>Lactobacillales</taxon>
        <taxon>Streptococcaceae</taxon>
        <taxon>Streptococcus</taxon>
    </lineage>
</organism>
<keyword evidence="4 7" id="KW-0418">Kinase</keyword>
<keyword evidence="3" id="KW-0547">Nucleotide-binding</keyword>
<evidence type="ECO:0000256" key="2">
    <source>
        <dbReference type="ARBA" id="ARBA00022679"/>
    </source>
</evidence>
<dbReference type="PANTHER" id="PTHR10534:SF2">
    <property type="entry name" value="PYRIDOXAL KINASE"/>
    <property type="match status" value="1"/>
</dbReference>
<dbReference type="PROSITE" id="PS51257">
    <property type="entry name" value="PROKAR_LIPOPROTEIN"/>
    <property type="match status" value="1"/>
</dbReference>
<dbReference type="InterPro" id="IPR004625">
    <property type="entry name" value="PyrdxlKinase"/>
</dbReference>
<dbReference type="GO" id="GO:0008478">
    <property type="term" value="F:pyridoxal kinase activity"/>
    <property type="evidence" value="ECO:0007669"/>
    <property type="project" value="UniProtKB-EC"/>
</dbReference>
<dbReference type="EC" id="2.7.1.35" evidence="1"/>
<evidence type="ECO:0000256" key="4">
    <source>
        <dbReference type="ARBA" id="ARBA00022777"/>
    </source>
</evidence>
<name>A0A380JPF8_9STRE</name>
<dbReference type="SUPFAM" id="SSF53613">
    <property type="entry name" value="Ribokinase-like"/>
    <property type="match status" value="1"/>
</dbReference>
<dbReference type="RefSeq" id="WP_115250923.1">
    <property type="nucleotide sequence ID" value="NZ_UHFF01000002.1"/>
</dbReference>
<evidence type="ECO:0000313" key="8">
    <source>
        <dbReference type="Proteomes" id="UP000254461"/>
    </source>
</evidence>
<protein>
    <recommendedName>
        <fullName evidence="1">pyridoxal kinase</fullName>
        <ecNumber evidence="1">2.7.1.35</ecNumber>
    </recommendedName>
</protein>
<dbReference type="GO" id="GO:0005524">
    <property type="term" value="F:ATP binding"/>
    <property type="evidence" value="ECO:0007669"/>
    <property type="project" value="UniProtKB-KW"/>
</dbReference>
<dbReference type="GO" id="GO:0009443">
    <property type="term" value="P:pyridoxal 5'-phosphate salvage"/>
    <property type="evidence" value="ECO:0007669"/>
    <property type="project" value="InterPro"/>
</dbReference>
<dbReference type="InterPro" id="IPR029056">
    <property type="entry name" value="Ribokinase-like"/>
</dbReference>
<sequence length="289" mass="31837">MLKRVIVANDIVGVGKVALSASIPIMAACQIEQAILPTCLLSSHTAIAKTPYIQSTSEGMKPFLTTWSQAGLVFDGFFSGYLYRPDDALIILDYIKKHQLPFVLDPIMADKGSMYAQLTPQHLSAMRLLAQAAQLILPNVTEACLLADIPYLGETYSREDLERLLFKLATLGPRDIVLTGISFDDQHIGFAYYQKAAGTVSYHFGKRYPYHFYGTGDLVSAIVSAGYFHRLAIDELLDMVISFLDKSLAATVALNRELSLGIAYEAELGSLGAAFRRLLEEKDDIKTID</sequence>
<dbReference type="GO" id="GO:0005829">
    <property type="term" value="C:cytosol"/>
    <property type="evidence" value="ECO:0007669"/>
    <property type="project" value="TreeGrafter"/>
</dbReference>
<dbReference type="PANTHER" id="PTHR10534">
    <property type="entry name" value="PYRIDOXAL KINASE"/>
    <property type="match status" value="1"/>
</dbReference>
<keyword evidence="2" id="KW-0808">Transferase</keyword>
<evidence type="ECO:0000256" key="3">
    <source>
        <dbReference type="ARBA" id="ARBA00022741"/>
    </source>
</evidence>
<evidence type="ECO:0000256" key="1">
    <source>
        <dbReference type="ARBA" id="ARBA00012104"/>
    </source>
</evidence>
<evidence type="ECO:0000313" key="7">
    <source>
        <dbReference type="EMBL" id="SUN46295.1"/>
    </source>
</evidence>
<dbReference type="Gene3D" id="3.40.1190.20">
    <property type="match status" value="1"/>
</dbReference>
<dbReference type="AlphaFoldDB" id="A0A380JPF8"/>